<dbReference type="EMBL" id="CYPW01000015">
    <property type="protein sequence ID" value="CUH52183.1"/>
    <property type="molecule type" value="Genomic_DNA"/>
</dbReference>
<keyword evidence="1" id="KW-0678">Repressor</keyword>
<dbReference type="SUPFAM" id="SSF47413">
    <property type="entry name" value="lambda repressor-like DNA-binding domains"/>
    <property type="match status" value="1"/>
</dbReference>
<sequence length="332" mass="35215">MKGKRVTAQDVADRAGVSRHAVSRCFREGTYLSEAKRAKIVAVANELGYRPNALAASLKGQNTKLIGIVSGNLSNFYDAQIVSGLVERLSSNGKWPVVLSGGDDDLLQSHVLDVLAYPLEAMILRAGSLDSALSEQCGRLGIPLILSGARPDDRSVGDSVCCENSLGVGLAVKCLHDRGRRRIAYVGGPKHLVSEKERFGGFLGALGAHGLSPVRVVHSDFSFPGGEGAAEELFGAGVRPDGIFCSNDALALGVLSAVRARFGVAVPDDVSIIGFDDIPMAQWPDFQLTTIANPISSTVEGVMELLTERLANPEAPSRHVAIKPEIILRNTH</sequence>
<proteinExistence type="predicted"/>
<dbReference type="InterPro" id="IPR010982">
    <property type="entry name" value="Lambda_DNA-bd_dom_sf"/>
</dbReference>
<dbReference type="Proteomes" id="UP000054823">
    <property type="component" value="Unassembled WGS sequence"/>
</dbReference>
<keyword evidence="3" id="KW-0238">DNA-binding</keyword>
<dbReference type="InterPro" id="IPR028082">
    <property type="entry name" value="Peripla_BP_I"/>
</dbReference>
<dbReference type="InterPro" id="IPR000843">
    <property type="entry name" value="HTH_LacI"/>
</dbReference>
<keyword evidence="2" id="KW-0805">Transcription regulation</keyword>
<reference evidence="6 7" key="1">
    <citation type="submission" date="2015-09" db="EMBL/GenBank/DDBJ databases">
        <authorList>
            <consortium name="Swine Surveillance"/>
        </authorList>
    </citation>
    <scope>NUCLEOTIDE SEQUENCE [LARGE SCALE GENOMIC DNA]</scope>
    <source>
        <strain evidence="6 7">CECT 7688</strain>
    </source>
</reference>
<dbReference type="PROSITE" id="PS50932">
    <property type="entry name" value="HTH_LACI_2"/>
    <property type="match status" value="1"/>
</dbReference>
<evidence type="ECO:0000256" key="1">
    <source>
        <dbReference type="ARBA" id="ARBA00022491"/>
    </source>
</evidence>
<accession>A0A0P1EPU5</accession>
<evidence type="ECO:0000313" key="6">
    <source>
        <dbReference type="EMBL" id="CUH52183.1"/>
    </source>
</evidence>
<dbReference type="AlphaFoldDB" id="A0A0P1EPU5"/>
<evidence type="ECO:0000313" key="7">
    <source>
        <dbReference type="Proteomes" id="UP000054823"/>
    </source>
</evidence>
<keyword evidence="4" id="KW-0804">Transcription</keyword>
<dbReference type="GO" id="GO:0003700">
    <property type="term" value="F:DNA-binding transcription factor activity"/>
    <property type="evidence" value="ECO:0007669"/>
    <property type="project" value="TreeGrafter"/>
</dbReference>
<feature type="domain" description="HTH lacI-type" evidence="5">
    <location>
        <begin position="6"/>
        <end position="60"/>
    </location>
</feature>
<dbReference type="CDD" id="cd01392">
    <property type="entry name" value="HTH_LacI"/>
    <property type="match status" value="1"/>
</dbReference>
<dbReference type="PANTHER" id="PTHR30146">
    <property type="entry name" value="LACI-RELATED TRANSCRIPTIONAL REPRESSOR"/>
    <property type="match status" value="1"/>
</dbReference>
<dbReference type="Pfam" id="PF00356">
    <property type="entry name" value="LacI"/>
    <property type="match status" value="1"/>
</dbReference>
<protein>
    <submittedName>
        <fullName evidence="6">Putative galacturonate locus repressor</fullName>
    </submittedName>
</protein>
<gene>
    <name evidence="6" type="primary">exuR</name>
    <name evidence="6" type="ORF">SHM7688_01625</name>
</gene>
<evidence type="ECO:0000256" key="4">
    <source>
        <dbReference type="ARBA" id="ARBA00023163"/>
    </source>
</evidence>
<name>A0A0P1EPU5_9RHOB</name>
<organism evidence="6 7">
    <name type="scientific">Shimia marina</name>
    <dbReference type="NCBI Taxonomy" id="321267"/>
    <lineage>
        <taxon>Bacteria</taxon>
        <taxon>Pseudomonadati</taxon>
        <taxon>Pseudomonadota</taxon>
        <taxon>Alphaproteobacteria</taxon>
        <taxon>Rhodobacterales</taxon>
        <taxon>Roseobacteraceae</taxon>
    </lineage>
</organism>
<dbReference type="SMART" id="SM00354">
    <property type="entry name" value="HTH_LACI"/>
    <property type="match status" value="1"/>
</dbReference>
<dbReference type="Gene3D" id="1.10.260.40">
    <property type="entry name" value="lambda repressor-like DNA-binding domains"/>
    <property type="match status" value="1"/>
</dbReference>
<keyword evidence="7" id="KW-1185">Reference proteome</keyword>
<evidence type="ECO:0000259" key="5">
    <source>
        <dbReference type="PROSITE" id="PS50932"/>
    </source>
</evidence>
<evidence type="ECO:0000256" key="2">
    <source>
        <dbReference type="ARBA" id="ARBA00023015"/>
    </source>
</evidence>
<dbReference type="STRING" id="321267.SHM7688_01625"/>
<dbReference type="GO" id="GO:0000976">
    <property type="term" value="F:transcription cis-regulatory region binding"/>
    <property type="evidence" value="ECO:0007669"/>
    <property type="project" value="TreeGrafter"/>
</dbReference>
<dbReference type="SUPFAM" id="SSF53822">
    <property type="entry name" value="Periplasmic binding protein-like I"/>
    <property type="match status" value="1"/>
</dbReference>
<dbReference type="Pfam" id="PF13377">
    <property type="entry name" value="Peripla_BP_3"/>
    <property type="match status" value="1"/>
</dbReference>
<dbReference type="InterPro" id="IPR046335">
    <property type="entry name" value="LacI/GalR-like_sensor"/>
</dbReference>
<evidence type="ECO:0000256" key="3">
    <source>
        <dbReference type="ARBA" id="ARBA00023125"/>
    </source>
</evidence>
<dbReference type="Gene3D" id="3.40.50.2300">
    <property type="match status" value="2"/>
</dbReference>
<dbReference type="CDD" id="cd06278">
    <property type="entry name" value="PBP1_LacI-like"/>
    <property type="match status" value="1"/>
</dbReference>
<dbReference type="PANTHER" id="PTHR30146:SF148">
    <property type="entry name" value="HTH-TYPE TRANSCRIPTIONAL REPRESSOR PURR-RELATED"/>
    <property type="match status" value="1"/>
</dbReference>